<dbReference type="Gene3D" id="3.30.40.250">
    <property type="match status" value="1"/>
</dbReference>
<gene>
    <name evidence="2" type="ORF">ACFPFX_29055</name>
</gene>
<dbReference type="Pfam" id="PF02624">
    <property type="entry name" value="YcaO"/>
    <property type="match status" value="1"/>
</dbReference>
<dbReference type="RefSeq" id="WP_344374051.1">
    <property type="nucleotide sequence ID" value="NZ_BAAASQ010000008.1"/>
</dbReference>
<dbReference type="PANTHER" id="PTHR37809">
    <property type="entry name" value="RIBOSOMAL PROTEIN S12 METHYLTHIOTRANSFERASE ACCESSORY FACTOR YCAO"/>
    <property type="match status" value="1"/>
</dbReference>
<keyword evidence="3" id="KW-1185">Reference proteome</keyword>
<dbReference type="Gene3D" id="3.30.160.660">
    <property type="match status" value="1"/>
</dbReference>
<dbReference type="PANTHER" id="PTHR37809:SF1">
    <property type="entry name" value="RIBOSOMAL PROTEIN S12 METHYLTHIOTRANSFERASE ACCESSORY FACTOR YCAO"/>
    <property type="match status" value="1"/>
</dbReference>
<evidence type="ECO:0000313" key="3">
    <source>
        <dbReference type="Proteomes" id="UP001595834"/>
    </source>
</evidence>
<dbReference type="Gene3D" id="3.30.1330.230">
    <property type="match status" value="1"/>
</dbReference>
<proteinExistence type="predicted"/>
<evidence type="ECO:0000313" key="2">
    <source>
        <dbReference type="EMBL" id="MFC4960353.1"/>
    </source>
</evidence>
<feature type="domain" description="YcaO" evidence="1">
    <location>
        <begin position="68"/>
        <end position="406"/>
    </location>
</feature>
<dbReference type="InterPro" id="IPR003776">
    <property type="entry name" value="YcaO-like_dom"/>
</dbReference>
<dbReference type="Proteomes" id="UP001595834">
    <property type="component" value="Unassembled WGS sequence"/>
</dbReference>
<evidence type="ECO:0000259" key="1">
    <source>
        <dbReference type="PROSITE" id="PS51664"/>
    </source>
</evidence>
<protein>
    <submittedName>
        <fullName evidence="2">YcaO-like family protein</fullName>
    </submittedName>
</protein>
<organism evidence="2 3">
    <name type="scientific">Streptomyces mauvecolor</name>
    <dbReference type="NCBI Taxonomy" id="58345"/>
    <lineage>
        <taxon>Bacteria</taxon>
        <taxon>Bacillati</taxon>
        <taxon>Actinomycetota</taxon>
        <taxon>Actinomycetes</taxon>
        <taxon>Kitasatosporales</taxon>
        <taxon>Streptomycetaceae</taxon>
        <taxon>Streptomyces</taxon>
    </lineage>
</organism>
<dbReference type="EMBL" id="JBHSIZ010000036">
    <property type="protein sequence ID" value="MFC4960353.1"/>
    <property type="molecule type" value="Genomic_DNA"/>
</dbReference>
<dbReference type="PROSITE" id="PS51664">
    <property type="entry name" value="YCAO"/>
    <property type="match status" value="1"/>
</dbReference>
<accession>A0ABV9UVE7</accession>
<comment type="caution">
    <text evidence="2">The sequence shown here is derived from an EMBL/GenBank/DDBJ whole genome shotgun (WGS) entry which is preliminary data.</text>
</comment>
<name>A0ABV9UVE7_9ACTN</name>
<sequence length="406" mass="44010">MTTTADPLLAAGYRARSLAETAELAIACLERCGISRIADVTELDVLGIPVFHSVRPEAAAGLNTVTSGKGVTAAAAWVSAALEAIERTFCEVRGRTVLRTSYEEADGRGLALDPRRLVPRRGHGWRPDSVIGWWPMREVLRDVEVLVPALAVFTPYPYECEMFRSNTIGLASGNTHDEALLHALYELVEHDCTAFAEKLRLGFRITEASLPGQARALIERFSRAGIEVSVFACDSGLGMYSFYVTAEDTHAQDAMLINGGAGCSLDPTVALYRALTETAQSRLAVIGGAREDLDTQAYRRHASYDSMKDILHAWSAERPTRSFDDIPDLSTGSVDGDLATVLDRLRGGGLDVVLSTELSPPDLPFSVVKAVVPGIEFTHVDHRRVGTRITRALAKIRARETSGGDL</sequence>
<dbReference type="NCBIfam" id="TIGR00702">
    <property type="entry name" value="YcaO-type kinase domain"/>
    <property type="match status" value="1"/>
</dbReference>
<reference evidence="3" key="1">
    <citation type="journal article" date="2019" name="Int. J. Syst. Evol. Microbiol.">
        <title>The Global Catalogue of Microorganisms (GCM) 10K type strain sequencing project: providing services to taxonomists for standard genome sequencing and annotation.</title>
        <authorList>
            <consortium name="The Broad Institute Genomics Platform"/>
            <consortium name="The Broad Institute Genome Sequencing Center for Infectious Disease"/>
            <person name="Wu L."/>
            <person name="Ma J."/>
        </authorList>
    </citation>
    <scope>NUCLEOTIDE SEQUENCE [LARGE SCALE GENOMIC DNA]</scope>
    <source>
        <strain evidence="3">CCM 7224</strain>
    </source>
</reference>